<evidence type="ECO:0000313" key="1">
    <source>
        <dbReference type="EMBL" id="KAG2492615.1"/>
    </source>
</evidence>
<name>A0A835XZ25_9CHLO</name>
<sequence>MSSKTADPSLQDFACNGLNAICTTVANLLGCEPSAAPVRVSPTRGHVEDAQRVHQAQLEGAFAGAAVALVAVTTISTICAFCCQPGLPSAAARKTIIDQRLRQHQRGGGLVRCTRGNIARSLPHTPARSSQWLAALNAALPVPPNPPLAEPLRVGDEGRDAALSALAASTQGFTEERLHALMDLALAQGPLLPVAGDIAQLERDVQEWREGIAANMAAGNTLAVLTGALAHERTAHILTQGMASLTVQHLSQALEGLKAVHAVAGP</sequence>
<organism evidence="1 2">
    <name type="scientific">Edaphochlamys debaryana</name>
    <dbReference type="NCBI Taxonomy" id="47281"/>
    <lineage>
        <taxon>Eukaryota</taxon>
        <taxon>Viridiplantae</taxon>
        <taxon>Chlorophyta</taxon>
        <taxon>core chlorophytes</taxon>
        <taxon>Chlorophyceae</taxon>
        <taxon>CS clade</taxon>
        <taxon>Chlamydomonadales</taxon>
        <taxon>Chlamydomonadales incertae sedis</taxon>
        <taxon>Edaphochlamys</taxon>
    </lineage>
</organism>
<gene>
    <name evidence="1" type="ORF">HYH03_009031</name>
</gene>
<proteinExistence type="predicted"/>
<accession>A0A835XZ25</accession>
<protein>
    <submittedName>
        <fullName evidence="1">Uncharacterized protein</fullName>
    </submittedName>
</protein>
<evidence type="ECO:0000313" key="2">
    <source>
        <dbReference type="Proteomes" id="UP000612055"/>
    </source>
</evidence>
<dbReference type="AlphaFoldDB" id="A0A835XZ25"/>
<keyword evidence="2" id="KW-1185">Reference proteome</keyword>
<reference evidence="1" key="1">
    <citation type="journal article" date="2020" name="bioRxiv">
        <title>Comparative genomics of Chlamydomonas.</title>
        <authorList>
            <person name="Craig R.J."/>
            <person name="Hasan A.R."/>
            <person name="Ness R.W."/>
            <person name="Keightley P.D."/>
        </authorList>
    </citation>
    <scope>NUCLEOTIDE SEQUENCE</scope>
    <source>
        <strain evidence="1">CCAP 11/70</strain>
    </source>
</reference>
<dbReference type="EMBL" id="JAEHOE010000043">
    <property type="protein sequence ID" value="KAG2492615.1"/>
    <property type="molecule type" value="Genomic_DNA"/>
</dbReference>
<comment type="caution">
    <text evidence="1">The sequence shown here is derived from an EMBL/GenBank/DDBJ whole genome shotgun (WGS) entry which is preliminary data.</text>
</comment>
<dbReference type="Proteomes" id="UP000612055">
    <property type="component" value="Unassembled WGS sequence"/>
</dbReference>